<comment type="caution">
    <text evidence="3">The sequence shown here is derived from an EMBL/GenBank/DDBJ whole genome shotgun (WGS) entry which is preliminary data.</text>
</comment>
<dbReference type="AlphaFoldDB" id="A0A9P3GYY0"/>
<dbReference type="Proteomes" id="UP000703269">
    <property type="component" value="Unassembled WGS sequence"/>
</dbReference>
<feature type="compositionally biased region" description="Low complexity" evidence="1">
    <location>
        <begin position="49"/>
        <end position="62"/>
    </location>
</feature>
<feature type="signal peptide" evidence="2">
    <location>
        <begin position="1"/>
        <end position="29"/>
    </location>
</feature>
<feature type="compositionally biased region" description="Polar residues" evidence="1">
    <location>
        <begin position="127"/>
        <end position="142"/>
    </location>
</feature>
<evidence type="ECO:0000313" key="4">
    <source>
        <dbReference type="Proteomes" id="UP000703269"/>
    </source>
</evidence>
<gene>
    <name evidence="3" type="ORF">PsYK624_171170</name>
</gene>
<proteinExistence type="predicted"/>
<name>A0A9P3GYY0_9APHY</name>
<accession>A0A9P3GYY0</accession>
<feature type="chain" id="PRO_5040268234" evidence="2">
    <location>
        <begin position="30"/>
        <end position="142"/>
    </location>
</feature>
<reference evidence="3 4" key="1">
    <citation type="submission" date="2021-08" db="EMBL/GenBank/DDBJ databases">
        <title>Draft Genome Sequence of Phanerochaete sordida strain YK-624.</title>
        <authorList>
            <person name="Mori T."/>
            <person name="Dohra H."/>
            <person name="Suzuki T."/>
            <person name="Kawagishi H."/>
            <person name="Hirai H."/>
        </authorList>
    </citation>
    <scope>NUCLEOTIDE SEQUENCE [LARGE SCALE GENOMIC DNA]</scope>
    <source>
        <strain evidence="3 4">YK-624</strain>
    </source>
</reference>
<keyword evidence="4" id="KW-1185">Reference proteome</keyword>
<feature type="region of interest" description="Disordered" evidence="1">
    <location>
        <begin position="32"/>
        <end position="142"/>
    </location>
</feature>
<organism evidence="3 4">
    <name type="scientific">Phanerochaete sordida</name>
    <dbReference type="NCBI Taxonomy" id="48140"/>
    <lineage>
        <taxon>Eukaryota</taxon>
        <taxon>Fungi</taxon>
        <taxon>Dikarya</taxon>
        <taxon>Basidiomycota</taxon>
        <taxon>Agaricomycotina</taxon>
        <taxon>Agaricomycetes</taxon>
        <taxon>Polyporales</taxon>
        <taxon>Phanerochaetaceae</taxon>
        <taxon>Phanerochaete</taxon>
    </lineage>
</organism>
<dbReference type="EMBL" id="BPQB01000208">
    <property type="protein sequence ID" value="GJF00816.1"/>
    <property type="molecule type" value="Genomic_DNA"/>
</dbReference>
<evidence type="ECO:0000313" key="3">
    <source>
        <dbReference type="EMBL" id="GJF00816.1"/>
    </source>
</evidence>
<sequence>MRTRQAARAAPPACVASLLLWCAPAESLCQPVPSLTEGTDSTSPQRETSSPGRASRPSSSAALLVCTRARPREGSARARPACSPAMTTPGAHARSRPTSLAGSRKIDFARPTSATTAQSLFPPPHASCSSYTILPTTPTAAP</sequence>
<feature type="compositionally biased region" description="Polar residues" evidence="1">
    <location>
        <begin position="36"/>
        <end position="48"/>
    </location>
</feature>
<evidence type="ECO:0000256" key="2">
    <source>
        <dbReference type="SAM" id="SignalP"/>
    </source>
</evidence>
<protein>
    <submittedName>
        <fullName evidence="3">Uncharacterized protein</fullName>
    </submittedName>
</protein>
<keyword evidence="2" id="KW-0732">Signal</keyword>
<evidence type="ECO:0000256" key="1">
    <source>
        <dbReference type="SAM" id="MobiDB-lite"/>
    </source>
</evidence>